<dbReference type="InterPro" id="IPR019987">
    <property type="entry name" value="GTP-bd_ribosome_bio_YsxC"/>
</dbReference>
<protein>
    <recommendedName>
        <fullName evidence="10">Probable GTP-binding protein EngB</fullName>
    </recommendedName>
</protein>
<comment type="caution">
    <text evidence="12">The sequence shown here is derived from an EMBL/GenBank/DDBJ whole genome shotgun (WGS) entry which is preliminary data.</text>
</comment>
<evidence type="ECO:0000256" key="4">
    <source>
        <dbReference type="ARBA" id="ARBA00022723"/>
    </source>
</evidence>
<evidence type="ECO:0000256" key="10">
    <source>
        <dbReference type="HAMAP-Rule" id="MF_00321"/>
    </source>
</evidence>
<proteinExistence type="inferred from homology"/>
<evidence type="ECO:0000259" key="11">
    <source>
        <dbReference type="PROSITE" id="PS51706"/>
    </source>
</evidence>
<evidence type="ECO:0000256" key="3">
    <source>
        <dbReference type="ARBA" id="ARBA00022618"/>
    </source>
</evidence>
<accession>A0A1E3W395</accession>
<comment type="cofactor">
    <cofactor evidence="1">
        <name>Mg(2+)</name>
        <dbReference type="ChEBI" id="CHEBI:18420"/>
    </cofactor>
</comment>
<gene>
    <name evidence="10" type="primary">engB</name>
    <name evidence="12" type="ORF">AUC68_02255</name>
</gene>
<dbReference type="Pfam" id="PF01926">
    <property type="entry name" value="MMR_HSR1"/>
    <property type="match status" value="1"/>
</dbReference>
<dbReference type="Gene3D" id="3.40.50.300">
    <property type="entry name" value="P-loop containing nucleotide triphosphate hydrolases"/>
    <property type="match status" value="1"/>
</dbReference>
<keyword evidence="8 10" id="KW-0717">Septation</keyword>
<keyword evidence="13" id="KW-1185">Reference proteome</keyword>
<dbReference type="InterPro" id="IPR006073">
    <property type="entry name" value="GTP-bd"/>
</dbReference>
<organism evidence="12 13">
    <name type="scientific">Methyloceanibacter methanicus</name>
    <dbReference type="NCBI Taxonomy" id="1774968"/>
    <lineage>
        <taxon>Bacteria</taxon>
        <taxon>Pseudomonadati</taxon>
        <taxon>Pseudomonadota</taxon>
        <taxon>Alphaproteobacteria</taxon>
        <taxon>Hyphomicrobiales</taxon>
        <taxon>Hyphomicrobiaceae</taxon>
        <taxon>Methyloceanibacter</taxon>
    </lineage>
</organism>
<dbReference type="GO" id="GO:0046872">
    <property type="term" value="F:metal ion binding"/>
    <property type="evidence" value="ECO:0007669"/>
    <property type="project" value="UniProtKB-KW"/>
</dbReference>
<dbReference type="SUPFAM" id="SSF52540">
    <property type="entry name" value="P-loop containing nucleoside triphosphate hydrolases"/>
    <property type="match status" value="1"/>
</dbReference>
<dbReference type="GO" id="GO:0005829">
    <property type="term" value="C:cytosol"/>
    <property type="evidence" value="ECO:0007669"/>
    <property type="project" value="TreeGrafter"/>
</dbReference>
<reference evidence="12 13" key="1">
    <citation type="journal article" date="2016" name="Environ. Microbiol.">
        <title>New Methyloceanibacter diversity from North Sea sediments includes methanotroph containing solely the soluble methane monooxygenase.</title>
        <authorList>
            <person name="Vekeman B."/>
            <person name="Kerckhof F.M."/>
            <person name="Cremers G."/>
            <person name="de Vos P."/>
            <person name="Vandamme P."/>
            <person name="Boon N."/>
            <person name="Op den Camp H.J."/>
            <person name="Heylen K."/>
        </authorList>
    </citation>
    <scope>NUCLEOTIDE SEQUENCE [LARGE SCALE GENOMIC DNA]</scope>
    <source>
        <strain evidence="12 13">R-67174</strain>
    </source>
</reference>
<evidence type="ECO:0000256" key="5">
    <source>
        <dbReference type="ARBA" id="ARBA00022741"/>
    </source>
</evidence>
<evidence type="ECO:0000313" key="12">
    <source>
        <dbReference type="EMBL" id="ODS00234.1"/>
    </source>
</evidence>
<dbReference type="GO" id="GO:0000917">
    <property type="term" value="P:division septum assembly"/>
    <property type="evidence" value="ECO:0007669"/>
    <property type="project" value="UniProtKB-KW"/>
</dbReference>
<evidence type="ECO:0000256" key="7">
    <source>
        <dbReference type="ARBA" id="ARBA00023134"/>
    </source>
</evidence>
<keyword evidence="6" id="KW-0460">Magnesium</keyword>
<dbReference type="NCBIfam" id="TIGR03598">
    <property type="entry name" value="GTPase_YsxC"/>
    <property type="match status" value="1"/>
</dbReference>
<dbReference type="PANTHER" id="PTHR11649:SF13">
    <property type="entry name" value="ENGB-TYPE G DOMAIN-CONTAINING PROTEIN"/>
    <property type="match status" value="1"/>
</dbReference>
<evidence type="ECO:0000313" key="13">
    <source>
        <dbReference type="Proteomes" id="UP000094501"/>
    </source>
</evidence>
<sequence>MTATETPDLSAEELARGEALFRTPCDFVLGAVAVDGLPQDGRPEIAFAGRSNVGKSSLINALTGRKTLARVSVTPGRTRELNFFTLGAQDPDGTGGAYLVDMPGYGYAKVSKSAVKGWTRLIEDYLKGRRELKRVFLLIDARHGLKANDRETMKLMDEAAVSYQGVLTKSDKPKTSELEAVIAKTEAELAKHPAAFPHLLVTSAREGLGIAELRATIAGLTPNGVEP</sequence>
<evidence type="ECO:0000256" key="1">
    <source>
        <dbReference type="ARBA" id="ARBA00001946"/>
    </source>
</evidence>
<name>A0A1E3W395_9HYPH</name>
<feature type="domain" description="EngB-type G" evidence="11">
    <location>
        <begin position="41"/>
        <end position="223"/>
    </location>
</feature>
<dbReference type="EMBL" id="LPWG01000010">
    <property type="protein sequence ID" value="ODS00234.1"/>
    <property type="molecule type" value="Genomic_DNA"/>
</dbReference>
<dbReference type="InterPro" id="IPR027417">
    <property type="entry name" value="P-loop_NTPase"/>
</dbReference>
<evidence type="ECO:0000256" key="2">
    <source>
        <dbReference type="ARBA" id="ARBA00009638"/>
    </source>
</evidence>
<keyword evidence="5 10" id="KW-0547">Nucleotide-binding</keyword>
<keyword evidence="3 10" id="KW-0132">Cell division</keyword>
<keyword evidence="7 10" id="KW-0342">GTP-binding</keyword>
<dbReference type="CDD" id="cd01876">
    <property type="entry name" value="YihA_EngB"/>
    <property type="match status" value="1"/>
</dbReference>
<evidence type="ECO:0000256" key="9">
    <source>
        <dbReference type="ARBA" id="ARBA00023306"/>
    </source>
</evidence>
<evidence type="ECO:0000256" key="6">
    <source>
        <dbReference type="ARBA" id="ARBA00022842"/>
    </source>
</evidence>
<dbReference type="PROSITE" id="PS51706">
    <property type="entry name" value="G_ENGB"/>
    <property type="match status" value="1"/>
</dbReference>
<dbReference type="AlphaFoldDB" id="A0A1E3W395"/>
<comment type="function">
    <text evidence="10">Necessary for normal cell division and for the maintenance of normal septation.</text>
</comment>
<dbReference type="InterPro" id="IPR030393">
    <property type="entry name" value="G_ENGB_dom"/>
</dbReference>
<keyword evidence="4" id="KW-0479">Metal-binding</keyword>
<dbReference type="Proteomes" id="UP000094501">
    <property type="component" value="Unassembled WGS sequence"/>
</dbReference>
<dbReference type="GO" id="GO:0005525">
    <property type="term" value="F:GTP binding"/>
    <property type="evidence" value="ECO:0007669"/>
    <property type="project" value="UniProtKB-UniRule"/>
</dbReference>
<comment type="similarity">
    <text evidence="2 10">Belongs to the TRAFAC class TrmE-Era-EngA-EngB-Septin-like GTPase superfamily. EngB GTPase family.</text>
</comment>
<dbReference type="PANTHER" id="PTHR11649">
    <property type="entry name" value="MSS1/TRME-RELATED GTP-BINDING PROTEIN"/>
    <property type="match status" value="1"/>
</dbReference>
<keyword evidence="9 10" id="KW-0131">Cell cycle</keyword>
<evidence type="ECO:0000256" key="8">
    <source>
        <dbReference type="ARBA" id="ARBA00023210"/>
    </source>
</evidence>
<dbReference type="STRING" id="1774968.AUC68_02255"/>
<dbReference type="HAMAP" id="MF_00321">
    <property type="entry name" value="GTPase_EngB"/>
    <property type="match status" value="1"/>
</dbReference>